<accession>A0A9D2SH25</accession>
<proteinExistence type="predicted"/>
<name>A0A9D2SH25_9FIRM</name>
<comment type="caution">
    <text evidence="3">The sequence shown here is derived from an EMBL/GenBank/DDBJ whole genome shotgun (WGS) entry which is preliminary data.</text>
</comment>
<dbReference type="InterPro" id="IPR007167">
    <property type="entry name" value="Fe-transptr_FeoA-like"/>
</dbReference>
<gene>
    <name evidence="3" type="ORF">H9704_03050</name>
</gene>
<dbReference type="InterPro" id="IPR038157">
    <property type="entry name" value="FeoA_core_dom"/>
</dbReference>
<dbReference type="Gene3D" id="2.30.30.90">
    <property type="match status" value="1"/>
</dbReference>
<keyword evidence="1" id="KW-0408">Iron</keyword>
<feature type="domain" description="Ferrous iron transporter FeoA-like" evidence="2">
    <location>
        <begin position="3"/>
        <end position="68"/>
    </location>
</feature>
<dbReference type="Pfam" id="PF04023">
    <property type="entry name" value="FeoA"/>
    <property type="match status" value="1"/>
</dbReference>
<sequence length="70" mass="7820">MESLSNARRGETCTIKWMFGSPVHLAWMDELHMRPGSQVTVIQNTMGSLIVGVDGRRLAVSRDAADQIKY</sequence>
<dbReference type="AlphaFoldDB" id="A0A9D2SH25"/>
<dbReference type="Proteomes" id="UP000823910">
    <property type="component" value="Unassembled WGS sequence"/>
</dbReference>
<dbReference type="EMBL" id="DWWT01000012">
    <property type="protein sequence ID" value="HJC05122.1"/>
    <property type="molecule type" value="Genomic_DNA"/>
</dbReference>
<dbReference type="InterPro" id="IPR008988">
    <property type="entry name" value="Transcriptional_repressor_C"/>
</dbReference>
<evidence type="ECO:0000256" key="1">
    <source>
        <dbReference type="ARBA" id="ARBA00023004"/>
    </source>
</evidence>
<protein>
    <submittedName>
        <fullName evidence="3">Ferrous iron transport protein A</fullName>
    </submittedName>
</protein>
<reference evidence="3" key="2">
    <citation type="submission" date="2021-04" db="EMBL/GenBank/DDBJ databases">
        <authorList>
            <person name="Gilroy R."/>
        </authorList>
    </citation>
    <scope>NUCLEOTIDE SEQUENCE</scope>
    <source>
        <strain evidence="3">CHK180-15479</strain>
    </source>
</reference>
<evidence type="ECO:0000313" key="3">
    <source>
        <dbReference type="EMBL" id="HJC05122.1"/>
    </source>
</evidence>
<dbReference type="SUPFAM" id="SSF50037">
    <property type="entry name" value="C-terminal domain of transcriptional repressors"/>
    <property type="match status" value="1"/>
</dbReference>
<reference evidence="3" key="1">
    <citation type="journal article" date="2021" name="PeerJ">
        <title>Extensive microbial diversity within the chicken gut microbiome revealed by metagenomics and culture.</title>
        <authorList>
            <person name="Gilroy R."/>
            <person name="Ravi A."/>
            <person name="Getino M."/>
            <person name="Pursley I."/>
            <person name="Horton D.L."/>
            <person name="Alikhan N.F."/>
            <person name="Baker D."/>
            <person name="Gharbi K."/>
            <person name="Hall N."/>
            <person name="Watson M."/>
            <person name="Adriaenssens E.M."/>
            <person name="Foster-Nyarko E."/>
            <person name="Jarju S."/>
            <person name="Secka A."/>
            <person name="Antonio M."/>
            <person name="Oren A."/>
            <person name="Chaudhuri R.R."/>
            <person name="La Ragione R."/>
            <person name="Hildebrand F."/>
            <person name="Pallen M.J."/>
        </authorList>
    </citation>
    <scope>NUCLEOTIDE SEQUENCE</scope>
    <source>
        <strain evidence="3">CHK180-15479</strain>
    </source>
</reference>
<dbReference type="GO" id="GO:0046914">
    <property type="term" value="F:transition metal ion binding"/>
    <property type="evidence" value="ECO:0007669"/>
    <property type="project" value="InterPro"/>
</dbReference>
<organism evidence="3 4">
    <name type="scientific">Candidatus Enterocloster excrementipullorum</name>
    <dbReference type="NCBI Taxonomy" id="2838559"/>
    <lineage>
        <taxon>Bacteria</taxon>
        <taxon>Bacillati</taxon>
        <taxon>Bacillota</taxon>
        <taxon>Clostridia</taxon>
        <taxon>Lachnospirales</taxon>
        <taxon>Lachnospiraceae</taxon>
        <taxon>Enterocloster</taxon>
    </lineage>
</organism>
<evidence type="ECO:0000313" key="4">
    <source>
        <dbReference type="Proteomes" id="UP000823910"/>
    </source>
</evidence>
<evidence type="ECO:0000259" key="2">
    <source>
        <dbReference type="Pfam" id="PF04023"/>
    </source>
</evidence>